<evidence type="ECO:0000313" key="2">
    <source>
        <dbReference type="EMBL" id="KAK0731740.1"/>
    </source>
</evidence>
<protein>
    <submittedName>
        <fullName evidence="2">Uncharacterized protein</fullName>
    </submittedName>
</protein>
<accession>A0AA40BCJ2</accession>
<feature type="compositionally biased region" description="Polar residues" evidence="1">
    <location>
        <begin position="195"/>
        <end position="222"/>
    </location>
</feature>
<feature type="region of interest" description="Disordered" evidence="1">
    <location>
        <begin position="186"/>
        <end position="237"/>
    </location>
</feature>
<organism evidence="2 3">
    <name type="scientific">Lasiosphaeris hirsuta</name>
    <dbReference type="NCBI Taxonomy" id="260670"/>
    <lineage>
        <taxon>Eukaryota</taxon>
        <taxon>Fungi</taxon>
        <taxon>Dikarya</taxon>
        <taxon>Ascomycota</taxon>
        <taxon>Pezizomycotina</taxon>
        <taxon>Sordariomycetes</taxon>
        <taxon>Sordariomycetidae</taxon>
        <taxon>Sordariales</taxon>
        <taxon>Lasiosphaeriaceae</taxon>
        <taxon>Lasiosphaeris</taxon>
    </lineage>
</organism>
<comment type="caution">
    <text evidence="2">The sequence shown here is derived from an EMBL/GenBank/DDBJ whole genome shotgun (WGS) entry which is preliminary data.</text>
</comment>
<dbReference type="EMBL" id="JAUKUA010000001">
    <property type="protein sequence ID" value="KAK0731740.1"/>
    <property type="molecule type" value="Genomic_DNA"/>
</dbReference>
<evidence type="ECO:0000256" key="1">
    <source>
        <dbReference type="SAM" id="MobiDB-lite"/>
    </source>
</evidence>
<name>A0AA40BCJ2_9PEZI</name>
<sequence>MATGNIFLNNYVDSVGKPTKSATTTPSPVENNTDLKATMRDSKDNAKHLISAQAVNVMAMTIEDNQNAETKEAQAEINKIDQSSMITSPTNITTMMKENQNMELDEDMTAVGNFKVVMMDDEVANGIISPAVLTPPVNTHLSGKTFLLVANIPLLAANIHLLAANIPLLAARIPLSDNLLLPASTTNGLGGRHTASGQSDTPGKSSAQIESTASANPANNVSEDAAAATPRDTGRDKAAASYDASWCDAPHPSTPSWLRCVKNADDAKAPHLTGPGGDNAHYWDDAADVASPSVGPQGAQRRKVGKPRAVVLREHRDNKAAVGAVEKGKKGEDEDEGEVEDNEN</sequence>
<keyword evidence="3" id="KW-1185">Reference proteome</keyword>
<proteinExistence type="predicted"/>
<dbReference type="AlphaFoldDB" id="A0AA40BCJ2"/>
<reference evidence="2" key="1">
    <citation type="submission" date="2023-06" db="EMBL/GenBank/DDBJ databases">
        <title>Genome-scale phylogeny and comparative genomics of the fungal order Sordariales.</title>
        <authorList>
            <consortium name="Lawrence Berkeley National Laboratory"/>
            <person name="Hensen N."/>
            <person name="Bonometti L."/>
            <person name="Westerberg I."/>
            <person name="Brannstrom I.O."/>
            <person name="Guillou S."/>
            <person name="Cros-Aarteil S."/>
            <person name="Calhoun S."/>
            <person name="Haridas S."/>
            <person name="Kuo A."/>
            <person name="Mondo S."/>
            <person name="Pangilinan J."/>
            <person name="Riley R."/>
            <person name="Labutti K."/>
            <person name="Andreopoulos B."/>
            <person name="Lipzen A."/>
            <person name="Chen C."/>
            <person name="Yanf M."/>
            <person name="Daum C."/>
            <person name="Ng V."/>
            <person name="Clum A."/>
            <person name="Steindorff A."/>
            <person name="Ohm R."/>
            <person name="Martin F."/>
            <person name="Silar P."/>
            <person name="Natvig D."/>
            <person name="Lalanne C."/>
            <person name="Gautier V."/>
            <person name="Ament-Velasquez S.L."/>
            <person name="Kruys A."/>
            <person name="Hutchinson M.I."/>
            <person name="Powell A.J."/>
            <person name="Barry K."/>
            <person name="Miller A.N."/>
            <person name="Grigoriev I.V."/>
            <person name="Debuchy R."/>
            <person name="Gladieux P."/>
            <person name="Thoren M.H."/>
            <person name="Johannesson H."/>
        </authorList>
    </citation>
    <scope>NUCLEOTIDE SEQUENCE</scope>
    <source>
        <strain evidence="2">SMH4607-1</strain>
    </source>
</reference>
<dbReference type="Proteomes" id="UP001172102">
    <property type="component" value="Unassembled WGS sequence"/>
</dbReference>
<gene>
    <name evidence="2" type="ORF">B0H67DRAFT_565762</name>
</gene>
<feature type="compositionally biased region" description="Acidic residues" evidence="1">
    <location>
        <begin position="333"/>
        <end position="344"/>
    </location>
</feature>
<evidence type="ECO:0000313" key="3">
    <source>
        <dbReference type="Proteomes" id="UP001172102"/>
    </source>
</evidence>
<feature type="region of interest" description="Disordered" evidence="1">
    <location>
        <begin position="269"/>
        <end position="344"/>
    </location>
</feature>